<dbReference type="SMART" id="SM00847">
    <property type="entry name" value="HA2"/>
    <property type="match status" value="1"/>
</dbReference>
<keyword evidence="5" id="KW-0347">Helicase</keyword>
<dbReference type="GO" id="GO:0071013">
    <property type="term" value="C:catalytic step 2 spliceosome"/>
    <property type="evidence" value="ECO:0007669"/>
    <property type="project" value="TreeGrafter"/>
</dbReference>
<keyword evidence="3" id="KW-0547">Nucleotide-binding</keyword>
<dbReference type="PROSITE" id="PS51194">
    <property type="entry name" value="HELICASE_CTER"/>
    <property type="match status" value="1"/>
</dbReference>
<feature type="region of interest" description="Disordered" evidence="8">
    <location>
        <begin position="561"/>
        <end position="591"/>
    </location>
</feature>
<dbReference type="Pfam" id="PF04408">
    <property type="entry name" value="WHD_HA2"/>
    <property type="match status" value="1"/>
</dbReference>
<feature type="compositionally biased region" description="Gly residues" evidence="8">
    <location>
        <begin position="632"/>
        <end position="654"/>
    </location>
</feature>
<evidence type="ECO:0000259" key="10">
    <source>
        <dbReference type="PROSITE" id="PS51194"/>
    </source>
</evidence>
<dbReference type="Pfam" id="PF00270">
    <property type="entry name" value="DEAD"/>
    <property type="match status" value="1"/>
</dbReference>
<dbReference type="PANTHER" id="PTHR18934:SF85">
    <property type="entry name" value="ATP-DEPENDENT RNA HELICASE DHX8"/>
    <property type="match status" value="1"/>
</dbReference>
<feature type="compositionally biased region" description="Basic and acidic residues" evidence="8">
    <location>
        <begin position="567"/>
        <end position="581"/>
    </location>
</feature>
<dbReference type="SUPFAM" id="SSF52540">
    <property type="entry name" value="P-loop containing nucleoside triphosphate hydrolases"/>
    <property type="match status" value="1"/>
</dbReference>
<feature type="compositionally biased region" description="Basic and acidic residues" evidence="8">
    <location>
        <begin position="744"/>
        <end position="789"/>
    </location>
</feature>
<dbReference type="Pfam" id="PF21010">
    <property type="entry name" value="HA2_C"/>
    <property type="match status" value="1"/>
</dbReference>
<dbReference type="SMART" id="SM00490">
    <property type="entry name" value="HELICc"/>
    <property type="match status" value="1"/>
</dbReference>
<dbReference type="Pfam" id="PF00271">
    <property type="entry name" value="Helicase_C"/>
    <property type="match status" value="1"/>
</dbReference>
<dbReference type="OMA" id="VTSKPFM"/>
<dbReference type="SMART" id="SM00487">
    <property type="entry name" value="DEXDc"/>
    <property type="match status" value="1"/>
</dbReference>
<dbReference type="GO" id="GO:0003723">
    <property type="term" value="F:RNA binding"/>
    <property type="evidence" value="ECO:0007669"/>
    <property type="project" value="TreeGrafter"/>
</dbReference>
<organism evidence="11 12">
    <name type="scientific">Gonapodya prolifera (strain JEL478)</name>
    <name type="common">Monoblepharis prolifera</name>
    <dbReference type="NCBI Taxonomy" id="1344416"/>
    <lineage>
        <taxon>Eukaryota</taxon>
        <taxon>Fungi</taxon>
        <taxon>Fungi incertae sedis</taxon>
        <taxon>Chytridiomycota</taxon>
        <taxon>Chytridiomycota incertae sedis</taxon>
        <taxon>Monoblepharidomycetes</taxon>
        <taxon>Monoblepharidales</taxon>
        <taxon>Gonapodyaceae</taxon>
        <taxon>Gonapodya</taxon>
    </lineage>
</organism>
<protein>
    <recommendedName>
        <fullName evidence="2">RNA helicase</fullName>
        <ecNumber evidence="2">3.6.4.13</ecNumber>
    </recommendedName>
</protein>
<dbReference type="PANTHER" id="PTHR18934">
    <property type="entry name" value="ATP-DEPENDENT RNA HELICASE"/>
    <property type="match status" value="1"/>
</dbReference>
<evidence type="ECO:0000313" key="12">
    <source>
        <dbReference type="Proteomes" id="UP000070544"/>
    </source>
</evidence>
<dbReference type="Gene3D" id="3.40.50.300">
    <property type="entry name" value="P-loop containing nucleotide triphosphate hydrolases"/>
    <property type="match status" value="2"/>
</dbReference>
<feature type="domain" description="Helicase C-terminal" evidence="10">
    <location>
        <begin position="216"/>
        <end position="398"/>
    </location>
</feature>
<reference evidence="11 12" key="1">
    <citation type="journal article" date="2015" name="Genome Biol. Evol.">
        <title>Phylogenomic analyses indicate that early fungi evolved digesting cell walls of algal ancestors of land plants.</title>
        <authorList>
            <person name="Chang Y."/>
            <person name="Wang S."/>
            <person name="Sekimoto S."/>
            <person name="Aerts A.L."/>
            <person name="Choi C."/>
            <person name="Clum A."/>
            <person name="LaButti K.M."/>
            <person name="Lindquist E.A."/>
            <person name="Yee Ngan C."/>
            <person name="Ohm R.A."/>
            <person name="Salamov A.A."/>
            <person name="Grigoriev I.V."/>
            <person name="Spatafora J.W."/>
            <person name="Berbee M.L."/>
        </authorList>
    </citation>
    <scope>NUCLEOTIDE SEQUENCE [LARGE SCALE GENOMIC DNA]</scope>
    <source>
        <strain evidence="11 12">JEL478</strain>
    </source>
</reference>
<evidence type="ECO:0000256" key="5">
    <source>
        <dbReference type="ARBA" id="ARBA00022806"/>
    </source>
</evidence>
<dbReference type="InterPro" id="IPR048333">
    <property type="entry name" value="HA2_WH"/>
</dbReference>
<dbReference type="Gene3D" id="1.20.120.1080">
    <property type="match status" value="1"/>
</dbReference>
<dbReference type="FunFam" id="3.40.50.300:FF:000145">
    <property type="entry name" value="probable ATP-dependent RNA helicase DHX40"/>
    <property type="match status" value="1"/>
</dbReference>
<comment type="catalytic activity">
    <reaction evidence="7">
        <text>ATP + H2O = ADP + phosphate + H(+)</text>
        <dbReference type="Rhea" id="RHEA:13065"/>
        <dbReference type="ChEBI" id="CHEBI:15377"/>
        <dbReference type="ChEBI" id="CHEBI:15378"/>
        <dbReference type="ChEBI" id="CHEBI:30616"/>
        <dbReference type="ChEBI" id="CHEBI:43474"/>
        <dbReference type="ChEBI" id="CHEBI:456216"/>
        <dbReference type="EC" id="3.6.4.13"/>
    </reaction>
</comment>
<evidence type="ECO:0000256" key="2">
    <source>
        <dbReference type="ARBA" id="ARBA00012552"/>
    </source>
</evidence>
<dbReference type="EMBL" id="KQ965871">
    <property type="protein sequence ID" value="KXS09304.1"/>
    <property type="molecule type" value="Genomic_DNA"/>
</dbReference>
<dbReference type="InterPro" id="IPR027417">
    <property type="entry name" value="P-loop_NTPase"/>
</dbReference>
<dbReference type="InterPro" id="IPR002464">
    <property type="entry name" value="DNA/RNA_helicase_DEAH_CS"/>
</dbReference>
<feature type="compositionally biased region" description="Gly residues" evidence="8">
    <location>
        <begin position="732"/>
        <end position="741"/>
    </location>
</feature>
<dbReference type="InterPro" id="IPR007502">
    <property type="entry name" value="Helicase-assoc_dom"/>
</dbReference>
<evidence type="ECO:0000256" key="7">
    <source>
        <dbReference type="ARBA" id="ARBA00047984"/>
    </source>
</evidence>
<dbReference type="CDD" id="cd18791">
    <property type="entry name" value="SF2_C_RHA"/>
    <property type="match status" value="1"/>
</dbReference>
<name>A0A138ZXT4_GONPJ</name>
<dbReference type="InterPro" id="IPR011545">
    <property type="entry name" value="DEAD/DEAH_box_helicase_dom"/>
</dbReference>
<proteinExistence type="inferred from homology"/>
<sequence>MEADDPIQTQRRSLPIYEYRDALIEALEHYPTLVVVGDTGSGKTTQVPQYLLEAFGGDGKLRVAVTQPRRIAAISAAQRVSQELRQPKVGLRVGYKIRFEAAVGNDTELIYMTDGVLLREACTDPTLSAYHAIVIDEAHERSLDTDVLLGLLKRARRARPDLRLLVMSATLDVDKFSAFFDDAPCFSVPGRTFEVDIFFQKKIKIATLKSTFVQRAVDTAMHIHATRPMGHILVFLTGQDDIETAVRRATEADRALDYTRDISDRSVRGVRCLPVYSALESGEQRAIFDEAGDGLRKIVFATNIAQTSITIPGIRYVVDSGFVKQNQYDPATGMDGLLVVPISKSAATQRSGRAGRTTHGECYRLYSRDSFDELDAETVPEIQRTSLLAVVLDLKKMGVKDVLGFEFIDPPERNLEVSAIRQLFLLGALTPTGDLTRTGDHLSAFPISPFLSRALLSASQEYRCARELLTICAFLSIESIWLEPRDETKRDLAARTRREFAHPSGDHMTLVRVWDAFQDSGEDREWCKRHFIHHRAVRTAGRIRDQLVGVMSRLGLDTSGSCRVRRSNGDMERERDRDRDGKRRRGWAAPDGEYDPVPVIKSLCTALYPNAAKRYGERGVFYGYAGVAASRGPGGSGSGGGSGGGTGTGTGTRGQRGDAVALFMHPQSALWEEGGEYGGLEWVVFHDVVYTNRATMRHVSQVDWSWISPLVSRLSEIDEEKLTGRTVVETSGGEGGEGGAGEASRGEEGQKEGDREEEKAGEVERKRKQKEEEEEQRDARVREARERYAARKKART</sequence>
<dbReference type="OrthoDB" id="10253254at2759"/>
<dbReference type="GO" id="GO:0003724">
    <property type="term" value="F:RNA helicase activity"/>
    <property type="evidence" value="ECO:0007669"/>
    <property type="project" value="UniProtKB-EC"/>
</dbReference>
<evidence type="ECO:0000259" key="9">
    <source>
        <dbReference type="PROSITE" id="PS51192"/>
    </source>
</evidence>
<dbReference type="AlphaFoldDB" id="A0A138ZXT4"/>
<dbReference type="Proteomes" id="UP000070544">
    <property type="component" value="Unassembled WGS sequence"/>
</dbReference>
<accession>A0A138ZXT4</accession>
<dbReference type="EC" id="3.6.4.13" evidence="2"/>
<keyword evidence="4 11" id="KW-0378">Hydrolase</keyword>
<feature type="region of interest" description="Disordered" evidence="8">
    <location>
        <begin position="722"/>
        <end position="796"/>
    </location>
</feature>
<dbReference type="PROSITE" id="PS51192">
    <property type="entry name" value="HELICASE_ATP_BIND_1"/>
    <property type="match status" value="1"/>
</dbReference>
<keyword evidence="6" id="KW-0067">ATP-binding</keyword>
<keyword evidence="12" id="KW-1185">Reference proteome</keyword>
<dbReference type="GO" id="GO:0005524">
    <property type="term" value="F:ATP binding"/>
    <property type="evidence" value="ECO:0007669"/>
    <property type="project" value="UniProtKB-KW"/>
</dbReference>
<evidence type="ECO:0000313" key="11">
    <source>
        <dbReference type="EMBL" id="KXS09304.1"/>
    </source>
</evidence>
<dbReference type="GO" id="GO:0000390">
    <property type="term" value="P:spliceosomal complex disassembly"/>
    <property type="evidence" value="ECO:0007669"/>
    <property type="project" value="TreeGrafter"/>
</dbReference>
<dbReference type="FunFam" id="3.40.50.300:FF:000578">
    <property type="entry name" value="probable ATP-dependent RNA helicase DHX35"/>
    <property type="match status" value="1"/>
</dbReference>
<dbReference type="GO" id="GO:0016787">
    <property type="term" value="F:hydrolase activity"/>
    <property type="evidence" value="ECO:0007669"/>
    <property type="project" value="UniProtKB-KW"/>
</dbReference>
<feature type="region of interest" description="Disordered" evidence="8">
    <location>
        <begin position="632"/>
        <end position="655"/>
    </location>
</feature>
<comment type="similarity">
    <text evidence="1">Belongs to the DEAD box helicase family. DEAH subfamily.</text>
</comment>
<evidence type="ECO:0000256" key="8">
    <source>
        <dbReference type="SAM" id="MobiDB-lite"/>
    </source>
</evidence>
<dbReference type="InterPro" id="IPR014001">
    <property type="entry name" value="Helicase_ATP-bd"/>
</dbReference>
<evidence type="ECO:0000256" key="1">
    <source>
        <dbReference type="ARBA" id="ARBA00008792"/>
    </source>
</evidence>
<dbReference type="STRING" id="1344416.A0A138ZXT4"/>
<dbReference type="PROSITE" id="PS00690">
    <property type="entry name" value="DEAH_ATP_HELICASE"/>
    <property type="match status" value="1"/>
</dbReference>
<evidence type="ECO:0000256" key="6">
    <source>
        <dbReference type="ARBA" id="ARBA00022840"/>
    </source>
</evidence>
<dbReference type="CDD" id="cd17917">
    <property type="entry name" value="DEXHc_RHA-like"/>
    <property type="match status" value="1"/>
</dbReference>
<gene>
    <name evidence="11" type="ORF">M427DRAFT_117502</name>
</gene>
<evidence type="ECO:0000256" key="4">
    <source>
        <dbReference type="ARBA" id="ARBA00022801"/>
    </source>
</evidence>
<feature type="domain" description="Helicase ATP-binding" evidence="9">
    <location>
        <begin position="24"/>
        <end position="189"/>
    </location>
</feature>
<dbReference type="InterPro" id="IPR001650">
    <property type="entry name" value="Helicase_C-like"/>
</dbReference>
<evidence type="ECO:0000256" key="3">
    <source>
        <dbReference type="ARBA" id="ARBA00022741"/>
    </source>
</evidence>